<dbReference type="Proteomes" id="UP000799423">
    <property type="component" value="Unassembled WGS sequence"/>
</dbReference>
<evidence type="ECO:0000256" key="7">
    <source>
        <dbReference type="ARBA" id="ARBA00023306"/>
    </source>
</evidence>
<keyword evidence="6" id="KW-0226">DNA condensation</keyword>
<comment type="subcellular location">
    <subcellularLocation>
        <location evidence="1">Chromosome</location>
    </subcellularLocation>
</comment>
<reference evidence="10" key="1">
    <citation type="submission" date="2020-01" db="EMBL/GenBank/DDBJ databases">
        <authorList>
            <consortium name="DOE Joint Genome Institute"/>
            <person name="Haridas S."/>
            <person name="Albert R."/>
            <person name="Binder M."/>
            <person name="Bloem J."/>
            <person name="Labutti K."/>
            <person name="Salamov A."/>
            <person name="Andreopoulos B."/>
            <person name="Baker S.E."/>
            <person name="Barry K."/>
            <person name="Bills G."/>
            <person name="Bluhm B.H."/>
            <person name="Cannon C."/>
            <person name="Castanera R."/>
            <person name="Culley D.E."/>
            <person name="Daum C."/>
            <person name="Ezra D."/>
            <person name="Gonzalez J.B."/>
            <person name="Henrissat B."/>
            <person name="Kuo A."/>
            <person name="Liang C."/>
            <person name="Lipzen A."/>
            <person name="Lutzoni F."/>
            <person name="Magnuson J."/>
            <person name="Mondo S."/>
            <person name="Nolan M."/>
            <person name="Ohm R."/>
            <person name="Pangilinan J."/>
            <person name="Park H.-J."/>
            <person name="Ramirez L."/>
            <person name="Alfaro M."/>
            <person name="Sun H."/>
            <person name="Tritt A."/>
            <person name="Yoshinaga Y."/>
            <person name="Zwiers L.-H."/>
            <person name="Turgeon B.G."/>
            <person name="Goodwin S.B."/>
            <person name="Spatafora J.W."/>
            <person name="Crous P.W."/>
            <person name="Grigoriev I.V."/>
        </authorList>
    </citation>
    <scope>NUCLEOTIDE SEQUENCE</scope>
    <source>
        <strain evidence="10">IPT5</strain>
    </source>
</reference>
<evidence type="ECO:0000256" key="5">
    <source>
        <dbReference type="ARBA" id="ARBA00022776"/>
    </source>
</evidence>
<protein>
    <submittedName>
        <fullName evidence="10">Condensin complex component cnd3</fullName>
    </submittedName>
</protein>
<dbReference type="InterPro" id="IPR002014">
    <property type="entry name" value="VHS_dom"/>
</dbReference>
<feature type="compositionally biased region" description="Basic and acidic residues" evidence="8">
    <location>
        <begin position="973"/>
        <end position="983"/>
    </location>
</feature>
<feature type="compositionally biased region" description="Polar residues" evidence="8">
    <location>
        <begin position="26"/>
        <end position="36"/>
    </location>
</feature>
<dbReference type="GO" id="GO:0000796">
    <property type="term" value="C:condensin complex"/>
    <property type="evidence" value="ECO:0007669"/>
    <property type="project" value="InterPro"/>
</dbReference>
<dbReference type="InterPro" id="IPR025977">
    <property type="entry name" value="Cnd3_C"/>
</dbReference>
<gene>
    <name evidence="10" type="ORF">T440DRAFT_421832</name>
</gene>
<feature type="domain" description="VHS" evidence="9">
    <location>
        <begin position="224"/>
        <end position="326"/>
    </location>
</feature>
<feature type="region of interest" description="Disordered" evidence="8">
    <location>
        <begin position="594"/>
        <end position="621"/>
    </location>
</feature>
<keyword evidence="4" id="KW-0132">Cell division</keyword>
<keyword evidence="5" id="KW-0498">Mitosis</keyword>
<dbReference type="GO" id="GO:0000793">
    <property type="term" value="C:condensed chromosome"/>
    <property type="evidence" value="ECO:0007669"/>
    <property type="project" value="TreeGrafter"/>
</dbReference>
<dbReference type="GO" id="GO:0043130">
    <property type="term" value="F:ubiquitin binding"/>
    <property type="evidence" value="ECO:0007669"/>
    <property type="project" value="InterPro"/>
</dbReference>
<dbReference type="Gene3D" id="1.25.10.10">
    <property type="entry name" value="Leucine-rich Repeat Variant"/>
    <property type="match status" value="1"/>
</dbReference>
<dbReference type="SUPFAM" id="SSF48371">
    <property type="entry name" value="ARM repeat"/>
    <property type="match status" value="1"/>
</dbReference>
<dbReference type="PROSITE" id="PS50179">
    <property type="entry name" value="VHS"/>
    <property type="match status" value="1"/>
</dbReference>
<dbReference type="GO" id="GO:0035091">
    <property type="term" value="F:phosphatidylinositol binding"/>
    <property type="evidence" value="ECO:0007669"/>
    <property type="project" value="InterPro"/>
</dbReference>
<feature type="compositionally biased region" description="Low complexity" evidence="8">
    <location>
        <begin position="1"/>
        <end position="25"/>
    </location>
</feature>
<feature type="compositionally biased region" description="Acidic residues" evidence="8">
    <location>
        <begin position="1045"/>
        <end position="1055"/>
    </location>
</feature>
<dbReference type="Pfam" id="PF12719">
    <property type="entry name" value="Cnd3"/>
    <property type="match status" value="1"/>
</dbReference>
<comment type="similarity">
    <text evidence="2">Belongs to the CND3 (condensin subunit 3) family.</text>
</comment>
<dbReference type="PANTHER" id="PTHR14418:SF5">
    <property type="entry name" value="CONDENSIN COMPLEX SUBUNIT 3"/>
    <property type="match status" value="1"/>
</dbReference>
<feature type="region of interest" description="Disordered" evidence="8">
    <location>
        <begin position="1024"/>
        <end position="1131"/>
    </location>
</feature>
<keyword evidence="3" id="KW-0158">Chromosome</keyword>
<feature type="region of interest" description="Disordered" evidence="8">
    <location>
        <begin position="1"/>
        <end position="47"/>
    </location>
</feature>
<evidence type="ECO:0000256" key="6">
    <source>
        <dbReference type="ARBA" id="ARBA00023067"/>
    </source>
</evidence>
<feature type="compositionally biased region" description="Acidic residues" evidence="8">
    <location>
        <begin position="1080"/>
        <end position="1090"/>
    </location>
</feature>
<dbReference type="EMBL" id="MU006300">
    <property type="protein sequence ID" value="KAF2852045.1"/>
    <property type="molecule type" value="Genomic_DNA"/>
</dbReference>
<dbReference type="GO" id="GO:0051301">
    <property type="term" value="P:cell division"/>
    <property type="evidence" value="ECO:0007669"/>
    <property type="project" value="UniProtKB-KW"/>
</dbReference>
<evidence type="ECO:0000259" key="9">
    <source>
        <dbReference type="PROSITE" id="PS50179"/>
    </source>
</evidence>
<dbReference type="InterPro" id="IPR016024">
    <property type="entry name" value="ARM-type_fold"/>
</dbReference>
<feature type="compositionally biased region" description="Acidic residues" evidence="8">
    <location>
        <begin position="1106"/>
        <end position="1121"/>
    </location>
</feature>
<sequence length="1149" mass="127719">MPGRPAGSRSSRTSAASTTRKTSGGVTKSTRASGARQSAHAVEIPDEGPVTSLRTKIAQVFSDAQKTTATQRKLAVHLRKIQEACCFEPPETGNKGGNKGRAEVEEDFDEEDFNNEMARCVLRLLNVKKSETAGDRVIRFLGLFLKHASEKDQAIFSAGTDEEGLVETPSTRLVRHIILTTMAFLTAREKTVRYRAAQTIAFIINNIATLDDDLYHLLRVGFIKRLRDKDPPVRVQAVLGLGTLLGDENEQEEDEDSDDDTAENLIEKLLSIMTNDPSAEVRRAVLRNLPRWRSTIKASLKRARDVDVTLRRQVYGKLLPTLGDFRELSVVDREKLLRWGLRDRDDIVRKATARLFSEKWLEECASSYDERPQEEKQLGEILPPNIVALCELLERIDVIRSGEDEEGIAHEAMKNLWEGRPDYLDYVSFDHDFWNDLDAQTSFIVRSLNDYAQNTEDASIKEKIEEKMPEVSSFAFILQKELRSLMEISTKALLLEEDDDPEEFKHVVEDLEETEFVVQQLLHIAKTLNYTDEIGRRQVYNITREAIAKAQLPEECTKLAIEVLRIVCGVRGESDFCALIVEAIAEVRDTLLDGDDDAMETGDEEEEESFHSAQSDVEGEAPLVKPQRANGKVLTEEEELERQTREVLVHSKCLHIAQCTLENVHCDLESSPHLTGILNTLIIPAVQAHEAILRERGVICLGLAALLSRDLASSNLDLFFHCFVKGHESLKEIVLQVLADILITHPQLLAPTVEDPDATADDAEPIVNPRLRPVTKILLKAFASDSHRLSLIACEAASKLLLLGILPTAPTAEILKAFVSTYFDPETAQNPALRQALSYFLPVYSHSKLKNAHIMAQMAVPIISKLLLIREEDIEEDDVDEMVGWPVITAHLAEWTDGRKVVGTTELGLDGKTSTSAEAEEPHIQLAIAVLERALTSTCTKDERKPLLSLLSKLHIAPSSSSSSSSSSKRRRHEDGGRADEEGLRELHGLVGEAVEGKIGADATQRNALAKLESLLTKRLGEVEVATQSPGAEDEEAAATTATEDTPEVESDATEVPETRTRKHAGVETRSVEPSVDGSEIGDDEDEEDTTMFAGMQGEGTRMPLEDEDEEEEQDDDDELPEGSTLTIRERRSVVTEDDIVESLLDSEI</sequence>
<evidence type="ECO:0000256" key="4">
    <source>
        <dbReference type="ARBA" id="ARBA00022618"/>
    </source>
</evidence>
<evidence type="ECO:0000256" key="2">
    <source>
        <dbReference type="ARBA" id="ARBA00006533"/>
    </source>
</evidence>
<accession>A0A6A7BC81</accession>
<dbReference type="PANTHER" id="PTHR14418">
    <property type="entry name" value="CONDENSIN COMPLEX SUBUNIT 3-RELATED"/>
    <property type="match status" value="1"/>
</dbReference>
<evidence type="ECO:0000256" key="8">
    <source>
        <dbReference type="SAM" id="MobiDB-lite"/>
    </source>
</evidence>
<dbReference type="AlphaFoldDB" id="A0A6A7BC81"/>
<evidence type="ECO:0000256" key="1">
    <source>
        <dbReference type="ARBA" id="ARBA00004286"/>
    </source>
</evidence>
<dbReference type="InterPro" id="IPR011989">
    <property type="entry name" value="ARM-like"/>
</dbReference>
<evidence type="ECO:0000256" key="3">
    <source>
        <dbReference type="ARBA" id="ARBA00022454"/>
    </source>
</evidence>
<dbReference type="GO" id="GO:0007076">
    <property type="term" value="P:mitotic chromosome condensation"/>
    <property type="evidence" value="ECO:0007669"/>
    <property type="project" value="InterPro"/>
</dbReference>
<evidence type="ECO:0000313" key="10">
    <source>
        <dbReference type="EMBL" id="KAF2852045.1"/>
    </source>
</evidence>
<organism evidence="10 11">
    <name type="scientific">Plenodomus tracheiphilus IPT5</name>
    <dbReference type="NCBI Taxonomy" id="1408161"/>
    <lineage>
        <taxon>Eukaryota</taxon>
        <taxon>Fungi</taxon>
        <taxon>Dikarya</taxon>
        <taxon>Ascomycota</taxon>
        <taxon>Pezizomycotina</taxon>
        <taxon>Dothideomycetes</taxon>
        <taxon>Pleosporomycetidae</taxon>
        <taxon>Pleosporales</taxon>
        <taxon>Pleosporineae</taxon>
        <taxon>Leptosphaeriaceae</taxon>
        <taxon>Plenodomus</taxon>
    </lineage>
</organism>
<evidence type="ECO:0000313" key="11">
    <source>
        <dbReference type="Proteomes" id="UP000799423"/>
    </source>
</evidence>
<keyword evidence="11" id="KW-1185">Reference proteome</keyword>
<proteinExistence type="inferred from homology"/>
<feature type="compositionally biased region" description="Acidic residues" evidence="8">
    <location>
        <begin position="594"/>
        <end position="608"/>
    </location>
</feature>
<feature type="region of interest" description="Disordered" evidence="8">
    <location>
        <begin position="957"/>
        <end position="983"/>
    </location>
</feature>
<dbReference type="InterPro" id="IPR027165">
    <property type="entry name" value="CND3"/>
</dbReference>
<dbReference type="OrthoDB" id="27187at2759"/>
<feature type="compositionally biased region" description="Basic and acidic residues" evidence="8">
    <location>
        <begin position="1057"/>
        <end position="1071"/>
    </location>
</feature>
<keyword evidence="7" id="KW-0131">Cell cycle</keyword>
<name>A0A6A7BC81_9PLEO</name>